<keyword evidence="6" id="KW-1185">Reference proteome</keyword>
<dbReference type="Proteomes" id="UP000284824">
    <property type="component" value="Unassembled WGS sequence"/>
</dbReference>
<dbReference type="InterPro" id="IPR013595">
    <property type="entry name" value="Pept_S33_TAP-like_C"/>
</dbReference>
<feature type="signal peptide" evidence="2">
    <location>
        <begin position="1"/>
        <end position="18"/>
    </location>
</feature>
<dbReference type="RefSeq" id="WP_127934992.1">
    <property type="nucleotide sequence ID" value="NZ_SAUN01000001.1"/>
</dbReference>
<evidence type="ECO:0000313" key="5">
    <source>
        <dbReference type="EMBL" id="RVX42994.1"/>
    </source>
</evidence>
<evidence type="ECO:0000256" key="1">
    <source>
        <dbReference type="SAM" id="Phobius"/>
    </source>
</evidence>
<gene>
    <name evidence="5" type="ORF">EDD27_5660</name>
</gene>
<protein>
    <submittedName>
        <fullName evidence="5">TAP-like protein</fullName>
    </submittedName>
</protein>
<evidence type="ECO:0000313" key="6">
    <source>
        <dbReference type="Proteomes" id="UP000284824"/>
    </source>
</evidence>
<comment type="caution">
    <text evidence="5">The sequence shown here is derived from an EMBL/GenBank/DDBJ whole genome shotgun (WGS) entry which is preliminary data.</text>
</comment>
<keyword evidence="1" id="KW-0812">Transmembrane</keyword>
<dbReference type="AlphaFoldDB" id="A0A438MB97"/>
<feature type="transmembrane region" description="Helical" evidence="1">
    <location>
        <begin position="551"/>
        <end position="568"/>
    </location>
</feature>
<feature type="transmembrane region" description="Helical" evidence="1">
    <location>
        <begin position="461"/>
        <end position="480"/>
    </location>
</feature>
<keyword evidence="1" id="KW-0472">Membrane</keyword>
<reference evidence="5 6" key="1">
    <citation type="submission" date="2019-01" db="EMBL/GenBank/DDBJ databases">
        <title>Sequencing the genomes of 1000 actinobacteria strains.</title>
        <authorList>
            <person name="Klenk H.-P."/>
        </authorList>
    </citation>
    <scope>NUCLEOTIDE SEQUENCE [LARGE SCALE GENOMIC DNA]</scope>
    <source>
        <strain evidence="5 6">DSM 43925</strain>
    </source>
</reference>
<accession>A0A438MB97</accession>
<feature type="domain" description="Peptidase S33 tripeptidyl aminopeptidase-like C-terminal" evidence="4">
    <location>
        <begin position="350"/>
        <end position="432"/>
    </location>
</feature>
<feature type="domain" description="AB hydrolase-1" evidence="3">
    <location>
        <begin position="75"/>
        <end position="211"/>
    </location>
</feature>
<dbReference type="Pfam" id="PF00561">
    <property type="entry name" value="Abhydrolase_1"/>
    <property type="match status" value="1"/>
</dbReference>
<proteinExistence type="predicted"/>
<keyword evidence="1" id="KW-1133">Transmembrane helix</keyword>
<sequence length="570" mass="59995">MITRVVLALALSAPPVMTFTPQSAVPGSRDCPVAMPPRTTCGFLTVPERRDAPGRKIKVGYAVRHSTVRGHKPDPVVYMSGGPGSASIQLTGFLSQMFPDRDVVTIEQRGGPYSEPALGCPETAAALLGQLRTPPADVGAAAVTCRDRLREQGVDLRGYNTKEIAADVVALRGELGYESWNLFGVSYSTRVMLDVAAADQKGTRSVVLDSFLPERVTWYDDADRNLADTMTLLGVGDEAAATTARLNASPARVPVADPVLGRGFTARMTGDDVATIMAEALHEADVAAVAPTLVPALAGGHDELLRPLADAVGEGLTSHAFGLYHAVQCQDEVPFNTFTAKSRLFTVNADKAVCDAWRLPKSTPVGSVPKAPVYVLGGQYDPTTPPRTSRPAAEALPTGRFAEIPGAAHAVFLTSECARRKIAGFVADPAANTAAPCLDDADRPGDLHVTGAPYQISRSPWLAAPFALFALAALVQLVTGALKGRSLAAFGGLAGVAFAGLVTQSVYGQAARNATALAVGVPGVVDMYTWIAVASAVLTTAVLLRDRRWPQITATVISGGFLVWWFTWVL</sequence>
<dbReference type="InterPro" id="IPR000073">
    <property type="entry name" value="AB_hydrolase_1"/>
</dbReference>
<dbReference type="InterPro" id="IPR029058">
    <property type="entry name" value="AB_hydrolase_fold"/>
</dbReference>
<dbReference type="Pfam" id="PF08386">
    <property type="entry name" value="Abhydrolase_4"/>
    <property type="match status" value="1"/>
</dbReference>
<evidence type="ECO:0000259" key="4">
    <source>
        <dbReference type="Pfam" id="PF08386"/>
    </source>
</evidence>
<dbReference type="SUPFAM" id="SSF53474">
    <property type="entry name" value="alpha/beta-Hydrolases"/>
    <property type="match status" value="1"/>
</dbReference>
<organism evidence="5 6">
    <name type="scientific">Nonomuraea polychroma</name>
    <dbReference type="NCBI Taxonomy" id="46176"/>
    <lineage>
        <taxon>Bacteria</taxon>
        <taxon>Bacillati</taxon>
        <taxon>Actinomycetota</taxon>
        <taxon>Actinomycetes</taxon>
        <taxon>Streptosporangiales</taxon>
        <taxon>Streptosporangiaceae</taxon>
        <taxon>Nonomuraea</taxon>
    </lineage>
</organism>
<dbReference type="GO" id="GO:0003824">
    <property type="term" value="F:catalytic activity"/>
    <property type="evidence" value="ECO:0007669"/>
    <property type="project" value="UniProtKB-ARBA"/>
</dbReference>
<feature type="chain" id="PRO_5038874731" evidence="2">
    <location>
        <begin position="19"/>
        <end position="570"/>
    </location>
</feature>
<keyword evidence="2" id="KW-0732">Signal</keyword>
<evidence type="ECO:0000256" key="2">
    <source>
        <dbReference type="SAM" id="SignalP"/>
    </source>
</evidence>
<evidence type="ECO:0000259" key="3">
    <source>
        <dbReference type="Pfam" id="PF00561"/>
    </source>
</evidence>
<dbReference type="Gene3D" id="3.40.50.1820">
    <property type="entry name" value="alpha/beta hydrolase"/>
    <property type="match status" value="1"/>
</dbReference>
<dbReference type="OrthoDB" id="9796770at2"/>
<feature type="transmembrane region" description="Helical" evidence="1">
    <location>
        <begin position="487"/>
        <end position="507"/>
    </location>
</feature>
<feature type="transmembrane region" description="Helical" evidence="1">
    <location>
        <begin position="527"/>
        <end position="544"/>
    </location>
</feature>
<name>A0A438MB97_9ACTN</name>
<dbReference type="EMBL" id="SAUN01000001">
    <property type="protein sequence ID" value="RVX42994.1"/>
    <property type="molecule type" value="Genomic_DNA"/>
</dbReference>